<sequence>MTTNLETRLATYSPVVIGIFRVVFGFLFTIHGAAKLFAWPVDSGSGAIPVGTWPGWWAGLLELVLGLLILTGLFTRIAAFIASGEMAVAYFWQHQPNGLFPLENGGEPAVLYCFGFLLLAAIGGGAFALDTARGRRTARG</sequence>
<evidence type="ECO:0000256" key="7">
    <source>
        <dbReference type="SAM" id="Phobius"/>
    </source>
</evidence>
<dbReference type="EMBL" id="LGTW01000022">
    <property type="protein sequence ID" value="KWX21059.1"/>
    <property type="molecule type" value="Genomic_DNA"/>
</dbReference>
<gene>
    <name evidence="8" type="ORF">AFM11_27170</name>
    <name evidence="9" type="ORF">AWC31_07020</name>
</gene>
<feature type="transmembrane region" description="Helical" evidence="7">
    <location>
        <begin position="77"/>
        <end position="93"/>
    </location>
</feature>
<dbReference type="RefSeq" id="WP_067855323.1">
    <property type="nucleotide sequence ID" value="NZ_JACKUA010000028.1"/>
</dbReference>
<evidence type="ECO:0000256" key="1">
    <source>
        <dbReference type="ARBA" id="ARBA00004651"/>
    </source>
</evidence>
<evidence type="ECO:0000256" key="4">
    <source>
        <dbReference type="ARBA" id="ARBA00022692"/>
    </source>
</evidence>
<dbReference type="OrthoDB" id="9808524at2"/>
<comment type="subcellular location">
    <subcellularLocation>
        <location evidence="1">Cell membrane</location>
        <topology evidence="1">Multi-pass membrane protein</topology>
    </subcellularLocation>
</comment>
<dbReference type="PANTHER" id="PTHR33452">
    <property type="entry name" value="OXIDOREDUCTASE CATD-RELATED"/>
    <property type="match status" value="1"/>
</dbReference>
<dbReference type="PATRIC" id="fig|59750.3.peg.3309"/>
<evidence type="ECO:0000313" key="10">
    <source>
        <dbReference type="Proteomes" id="UP000070612"/>
    </source>
</evidence>
<dbReference type="GO" id="GO:0016740">
    <property type="term" value="F:transferase activity"/>
    <property type="evidence" value="ECO:0007669"/>
    <property type="project" value="UniProtKB-KW"/>
</dbReference>
<dbReference type="Proteomes" id="UP000193964">
    <property type="component" value="Unassembled WGS sequence"/>
</dbReference>
<dbReference type="STRING" id="59750.AWC31_07020"/>
<proteinExistence type="inferred from homology"/>
<dbReference type="EMBL" id="LQQA01000033">
    <property type="protein sequence ID" value="ORX09942.1"/>
    <property type="molecule type" value="Genomic_DNA"/>
</dbReference>
<dbReference type="Pfam" id="PF07681">
    <property type="entry name" value="DoxX"/>
    <property type="match status" value="1"/>
</dbReference>
<reference evidence="9 11" key="2">
    <citation type="submission" date="2016-01" db="EMBL/GenBank/DDBJ databases">
        <title>The new phylogeny of the genus Mycobacterium.</title>
        <authorList>
            <person name="Tarcisio F."/>
            <person name="Conor M."/>
            <person name="Antonella G."/>
            <person name="Elisabetta G."/>
            <person name="Giulia F.S."/>
            <person name="Sara T."/>
            <person name="Anna F."/>
            <person name="Clotilde B."/>
            <person name="Roberto B."/>
            <person name="Veronica D.S."/>
            <person name="Fabio R."/>
            <person name="Monica P."/>
            <person name="Olivier J."/>
            <person name="Enrico T."/>
            <person name="Nicola S."/>
        </authorList>
    </citation>
    <scope>NUCLEOTIDE SEQUENCE [LARGE SCALE GENOMIC DNA]</scope>
    <source>
        <strain evidence="9 11">ATCC 700010</strain>
    </source>
</reference>
<comment type="similarity">
    <text evidence="2">Belongs to the DoxX family.</text>
</comment>
<evidence type="ECO:0000313" key="11">
    <source>
        <dbReference type="Proteomes" id="UP000193964"/>
    </source>
</evidence>
<accession>A0A132PFD2</accession>
<keyword evidence="5 7" id="KW-1133">Transmembrane helix</keyword>
<name>A0A132PFD2_9MYCO</name>
<dbReference type="Proteomes" id="UP000070612">
    <property type="component" value="Unassembled WGS sequence"/>
</dbReference>
<comment type="caution">
    <text evidence="8">The sequence shown here is derived from an EMBL/GenBank/DDBJ whole genome shotgun (WGS) entry which is preliminary data.</text>
</comment>
<evidence type="ECO:0000256" key="6">
    <source>
        <dbReference type="ARBA" id="ARBA00023136"/>
    </source>
</evidence>
<feature type="transmembrane region" description="Helical" evidence="7">
    <location>
        <begin position="53"/>
        <end position="70"/>
    </location>
</feature>
<evidence type="ECO:0000256" key="3">
    <source>
        <dbReference type="ARBA" id="ARBA00022475"/>
    </source>
</evidence>
<keyword evidence="6 7" id="KW-0472">Membrane</keyword>
<evidence type="ECO:0000313" key="9">
    <source>
        <dbReference type="EMBL" id="ORX09942.1"/>
    </source>
</evidence>
<organism evidence="8 10">
    <name type="scientific">Mycolicibacterium wolinskyi</name>
    <dbReference type="NCBI Taxonomy" id="59750"/>
    <lineage>
        <taxon>Bacteria</taxon>
        <taxon>Bacillati</taxon>
        <taxon>Actinomycetota</taxon>
        <taxon>Actinomycetes</taxon>
        <taxon>Mycobacteriales</taxon>
        <taxon>Mycobacteriaceae</taxon>
        <taxon>Mycolicibacterium</taxon>
    </lineage>
</organism>
<feature type="transmembrane region" description="Helical" evidence="7">
    <location>
        <begin position="109"/>
        <end position="129"/>
    </location>
</feature>
<dbReference type="AlphaFoldDB" id="A0A132PFD2"/>
<keyword evidence="10" id="KW-1185">Reference proteome</keyword>
<evidence type="ECO:0000256" key="5">
    <source>
        <dbReference type="ARBA" id="ARBA00022989"/>
    </source>
</evidence>
<evidence type="ECO:0000313" key="8">
    <source>
        <dbReference type="EMBL" id="KWX21059.1"/>
    </source>
</evidence>
<keyword evidence="3" id="KW-1003">Cell membrane</keyword>
<dbReference type="GO" id="GO:0005886">
    <property type="term" value="C:plasma membrane"/>
    <property type="evidence" value="ECO:0007669"/>
    <property type="project" value="UniProtKB-SubCell"/>
</dbReference>
<keyword evidence="4 7" id="KW-0812">Transmembrane</keyword>
<protein>
    <submittedName>
        <fullName evidence="8">Phosphoribosylaminoimidazolecarboxamide formyltransferase</fullName>
    </submittedName>
</protein>
<dbReference type="InterPro" id="IPR051907">
    <property type="entry name" value="DoxX-like_oxidoreductase"/>
</dbReference>
<keyword evidence="8" id="KW-0808">Transferase</keyword>
<dbReference type="PANTHER" id="PTHR33452:SF4">
    <property type="entry name" value="BLL4328 PROTEIN"/>
    <property type="match status" value="1"/>
</dbReference>
<reference evidence="8 10" key="1">
    <citation type="submission" date="2015-07" db="EMBL/GenBank/DDBJ databases">
        <title>A draft genome sequence of Mycobacterium wolinskyi.</title>
        <authorList>
            <person name="de Man T.J."/>
            <person name="Perry K.A."/>
            <person name="Coulliette A.D."/>
            <person name="Jensen B."/>
            <person name="Toney N.C."/>
            <person name="Limbago B.M."/>
            <person name="Noble-Wang J."/>
        </authorList>
    </citation>
    <scope>NUCLEOTIDE SEQUENCE [LARGE SCALE GENOMIC DNA]</scope>
    <source>
        <strain evidence="8 10">CDC_01</strain>
    </source>
</reference>
<dbReference type="InterPro" id="IPR032808">
    <property type="entry name" value="DoxX"/>
</dbReference>
<evidence type="ECO:0000256" key="2">
    <source>
        <dbReference type="ARBA" id="ARBA00006679"/>
    </source>
</evidence>
<feature type="transmembrane region" description="Helical" evidence="7">
    <location>
        <begin position="12"/>
        <end position="33"/>
    </location>
</feature>